<accession>A0ABQ0RHV9</accession>
<protein>
    <submittedName>
        <fullName evidence="7">Cobalamin biosynthesis protein</fullName>
    </submittedName>
</protein>
<reference evidence="7 8" key="1">
    <citation type="submission" date="2019-06" db="EMBL/GenBank/DDBJ databases">
        <title>Whole genome shotgun sequence of Glutamicibacter nicotianae NBRC 14234.</title>
        <authorList>
            <person name="Hosoyama A."/>
            <person name="Uohara A."/>
            <person name="Ohji S."/>
            <person name="Ichikawa N."/>
        </authorList>
    </citation>
    <scope>NUCLEOTIDE SEQUENCE [LARGE SCALE GENOMIC DNA]</scope>
    <source>
        <strain evidence="7 8">NBRC 14234</strain>
    </source>
</reference>
<dbReference type="SMART" id="SM00833">
    <property type="entry name" value="CobW_C"/>
    <property type="match status" value="1"/>
</dbReference>
<evidence type="ECO:0000256" key="2">
    <source>
        <dbReference type="ARBA" id="ARBA00022801"/>
    </source>
</evidence>
<proteinExistence type="inferred from homology"/>
<sequence>MIPVIVLTGYLGAGKTSLLNRLLTRPGTRVGVIINDIGKVNVDTGLITGQIDAAESIAGGCVCCLSDSSGLDELLEKLGQPKLRLDAIIVEASGAADPINVDRLLRFGKAHGVRFGGIIDVIDAVEHEHTVDTAAMAPARFNATSMVVVNKLDRIAPEHRDAVLDRISGRIRDVNPHVAIIPASHAAIDPELVFDIALDEDPIDELPLAAASRPHHDHEHAPHANAVTVRCLEPADPRAVLDLLENPPAAAYRLKGHVKLRTADGTQRFLVNMVGRQIHFAEATAHSDPADDALVAVGMGLDEAAVGAALAAALEPAREDPSPRNLTRLERRLILSSDAADAADEPAAEGF</sequence>
<dbReference type="Proteomes" id="UP000316242">
    <property type="component" value="Unassembled WGS sequence"/>
</dbReference>
<dbReference type="RefSeq" id="WP_141355928.1">
    <property type="nucleotide sequence ID" value="NZ_BAAAWM010000001.1"/>
</dbReference>
<dbReference type="InterPro" id="IPR011629">
    <property type="entry name" value="CobW-like_C"/>
</dbReference>
<comment type="caution">
    <text evidence="7">The sequence shown here is derived from an EMBL/GenBank/DDBJ whole genome shotgun (WGS) entry which is preliminary data.</text>
</comment>
<dbReference type="InterPro" id="IPR051316">
    <property type="entry name" value="Zinc-reg_GTPase_activator"/>
</dbReference>
<evidence type="ECO:0000256" key="1">
    <source>
        <dbReference type="ARBA" id="ARBA00022741"/>
    </source>
</evidence>
<dbReference type="InterPro" id="IPR003495">
    <property type="entry name" value="CobW/HypB/UreG_nucleotide-bd"/>
</dbReference>
<evidence type="ECO:0000256" key="4">
    <source>
        <dbReference type="ARBA" id="ARBA00034320"/>
    </source>
</evidence>
<dbReference type="InterPro" id="IPR036627">
    <property type="entry name" value="CobW-likC_sf"/>
</dbReference>
<comment type="catalytic activity">
    <reaction evidence="5">
        <text>GTP + H2O = GDP + phosphate + H(+)</text>
        <dbReference type="Rhea" id="RHEA:19669"/>
        <dbReference type="ChEBI" id="CHEBI:15377"/>
        <dbReference type="ChEBI" id="CHEBI:15378"/>
        <dbReference type="ChEBI" id="CHEBI:37565"/>
        <dbReference type="ChEBI" id="CHEBI:43474"/>
        <dbReference type="ChEBI" id="CHEBI:58189"/>
    </reaction>
    <physiologicalReaction direction="left-to-right" evidence="5">
        <dbReference type="Rhea" id="RHEA:19670"/>
    </physiologicalReaction>
</comment>
<dbReference type="Gene3D" id="3.40.50.300">
    <property type="entry name" value="P-loop containing nucleotide triphosphate hydrolases"/>
    <property type="match status" value="1"/>
</dbReference>
<keyword evidence="8" id="KW-1185">Reference proteome</keyword>
<gene>
    <name evidence="7" type="ORF">ANI01nite_06110</name>
</gene>
<dbReference type="EMBL" id="BJNE01000002">
    <property type="protein sequence ID" value="GEC11408.1"/>
    <property type="molecule type" value="Genomic_DNA"/>
</dbReference>
<organism evidence="7 8">
    <name type="scientific">Glutamicibacter nicotianae</name>
    <name type="common">Arthrobacter nicotianae</name>
    <dbReference type="NCBI Taxonomy" id="37929"/>
    <lineage>
        <taxon>Bacteria</taxon>
        <taxon>Bacillati</taxon>
        <taxon>Actinomycetota</taxon>
        <taxon>Actinomycetes</taxon>
        <taxon>Micrococcales</taxon>
        <taxon>Micrococcaceae</taxon>
        <taxon>Glutamicibacter</taxon>
    </lineage>
</organism>
<comment type="similarity">
    <text evidence="4">Belongs to the SIMIBI class G3E GTPase family. ZNG1 subfamily.</text>
</comment>
<evidence type="ECO:0000256" key="5">
    <source>
        <dbReference type="ARBA" id="ARBA00049117"/>
    </source>
</evidence>
<dbReference type="SUPFAM" id="SSF90002">
    <property type="entry name" value="Hypothetical protein YjiA, C-terminal domain"/>
    <property type="match status" value="1"/>
</dbReference>
<dbReference type="Pfam" id="PF02492">
    <property type="entry name" value="cobW"/>
    <property type="match status" value="1"/>
</dbReference>
<dbReference type="SUPFAM" id="SSF52540">
    <property type="entry name" value="P-loop containing nucleoside triphosphate hydrolases"/>
    <property type="match status" value="1"/>
</dbReference>
<dbReference type="Gene3D" id="3.30.1220.10">
    <property type="entry name" value="CobW-like, C-terminal domain"/>
    <property type="match status" value="1"/>
</dbReference>
<dbReference type="PANTHER" id="PTHR13748:SF62">
    <property type="entry name" value="COBW DOMAIN-CONTAINING PROTEIN"/>
    <property type="match status" value="1"/>
</dbReference>
<keyword evidence="2" id="KW-0378">Hydrolase</keyword>
<dbReference type="InterPro" id="IPR027417">
    <property type="entry name" value="P-loop_NTPase"/>
</dbReference>
<keyword evidence="1" id="KW-0547">Nucleotide-binding</keyword>
<keyword evidence="3" id="KW-0143">Chaperone</keyword>
<dbReference type="Pfam" id="PF07683">
    <property type="entry name" value="CobW_C"/>
    <property type="match status" value="1"/>
</dbReference>
<evidence type="ECO:0000313" key="8">
    <source>
        <dbReference type="Proteomes" id="UP000316242"/>
    </source>
</evidence>
<name>A0ABQ0RHV9_GLUNI</name>
<evidence type="ECO:0000313" key="7">
    <source>
        <dbReference type="EMBL" id="GEC11408.1"/>
    </source>
</evidence>
<evidence type="ECO:0000259" key="6">
    <source>
        <dbReference type="SMART" id="SM00833"/>
    </source>
</evidence>
<dbReference type="PANTHER" id="PTHR13748">
    <property type="entry name" value="COBW-RELATED"/>
    <property type="match status" value="1"/>
</dbReference>
<evidence type="ECO:0000256" key="3">
    <source>
        <dbReference type="ARBA" id="ARBA00023186"/>
    </source>
</evidence>
<feature type="domain" description="CobW C-terminal" evidence="6">
    <location>
        <begin position="224"/>
        <end position="314"/>
    </location>
</feature>